<dbReference type="Gene3D" id="3.20.20.80">
    <property type="entry name" value="Glycosidases"/>
    <property type="match status" value="1"/>
</dbReference>
<dbReference type="InterPro" id="IPR013783">
    <property type="entry name" value="Ig-like_fold"/>
</dbReference>
<dbReference type="SUPFAM" id="SSF49785">
    <property type="entry name" value="Galactose-binding domain-like"/>
    <property type="match status" value="1"/>
</dbReference>
<evidence type="ECO:0000256" key="6">
    <source>
        <dbReference type="ARBA" id="ARBA00032230"/>
    </source>
</evidence>
<evidence type="ECO:0000256" key="1">
    <source>
        <dbReference type="ARBA" id="ARBA00001412"/>
    </source>
</evidence>
<comment type="catalytic activity">
    <reaction evidence="1 7">
        <text>Hydrolysis of terminal non-reducing beta-D-galactose residues in beta-D-galactosides.</text>
        <dbReference type="EC" id="3.2.1.23"/>
    </reaction>
</comment>
<dbReference type="InterPro" id="IPR011013">
    <property type="entry name" value="Gal_mutarotase_sf_dom"/>
</dbReference>
<evidence type="ECO:0000259" key="8">
    <source>
        <dbReference type="SMART" id="SM01038"/>
    </source>
</evidence>
<evidence type="ECO:0000256" key="3">
    <source>
        <dbReference type="ARBA" id="ARBA00012756"/>
    </source>
</evidence>
<gene>
    <name evidence="9" type="primary">lacZ_7</name>
    <name evidence="9" type="ORF">SCARR_01259</name>
</gene>
<dbReference type="Pfam" id="PF16353">
    <property type="entry name" value="LacZ_4"/>
    <property type="match status" value="1"/>
</dbReference>
<dbReference type="SUPFAM" id="SSF74650">
    <property type="entry name" value="Galactose mutarotase-like"/>
    <property type="match status" value="1"/>
</dbReference>
<dbReference type="PRINTS" id="PR00132">
    <property type="entry name" value="GLHYDRLASE2"/>
</dbReference>
<dbReference type="Gene3D" id="2.60.120.260">
    <property type="entry name" value="Galactose-binding domain-like"/>
    <property type="match status" value="1"/>
</dbReference>
<dbReference type="PANTHER" id="PTHR46323:SF2">
    <property type="entry name" value="BETA-GALACTOSIDASE"/>
    <property type="match status" value="1"/>
</dbReference>
<reference evidence="9 10" key="1">
    <citation type="submission" date="2019-04" db="EMBL/GenBank/DDBJ databases">
        <authorList>
            <person name="Van Vliet M D."/>
        </authorList>
    </citation>
    <scope>NUCLEOTIDE SEQUENCE [LARGE SCALE GENOMIC DNA]</scope>
    <source>
        <strain evidence="9 10">F21</strain>
    </source>
</reference>
<dbReference type="GO" id="GO:0005990">
    <property type="term" value="P:lactose catabolic process"/>
    <property type="evidence" value="ECO:0007669"/>
    <property type="project" value="TreeGrafter"/>
</dbReference>
<proteinExistence type="inferred from homology"/>
<dbReference type="Pfam" id="PF02836">
    <property type="entry name" value="Glyco_hydro_2_C"/>
    <property type="match status" value="1"/>
</dbReference>
<dbReference type="GO" id="GO:0009341">
    <property type="term" value="C:beta-galactosidase complex"/>
    <property type="evidence" value="ECO:0007669"/>
    <property type="project" value="InterPro"/>
</dbReference>
<organism evidence="9 10">
    <name type="scientific">Pontiella sulfatireligans</name>
    <dbReference type="NCBI Taxonomy" id="2750658"/>
    <lineage>
        <taxon>Bacteria</taxon>
        <taxon>Pseudomonadati</taxon>
        <taxon>Kiritimatiellota</taxon>
        <taxon>Kiritimatiellia</taxon>
        <taxon>Kiritimatiellales</taxon>
        <taxon>Pontiellaceae</taxon>
        <taxon>Pontiella</taxon>
    </lineage>
</organism>
<keyword evidence="4 7" id="KW-0378">Hydrolase</keyword>
<dbReference type="InterPro" id="IPR023230">
    <property type="entry name" value="Glyco_hydro_2_CS"/>
</dbReference>
<protein>
    <recommendedName>
        <fullName evidence="3 7">Beta-galactosidase</fullName>
        <ecNumber evidence="3 7">3.2.1.23</ecNumber>
    </recommendedName>
    <alternativeName>
        <fullName evidence="6 7">Lactase</fullName>
    </alternativeName>
</protein>
<keyword evidence="10" id="KW-1185">Reference proteome</keyword>
<dbReference type="InterPro" id="IPR004199">
    <property type="entry name" value="B-gal_small/dom_5"/>
</dbReference>
<evidence type="ECO:0000256" key="4">
    <source>
        <dbReference type="ARBA" id="ARBA00022801"/>
    </source>
</evidence>
<dbReference type="InterPro" id="IPR006102">
    <property type="entry name" value="Ig-like_GH2"/>
</dbReference>
<keyword evidence="5 7" id="KW-0326">Glycosidase</keyword>
<dbReference type="Gene3D" id="2.60.40.10">
    <property type="entry name" value="Immunoglobulins"/>
    <property type="match status" value="2"/>
</dbReference>
<dbReference type="InterPro" id="IPR008979">
    <property type="entry name" value="Galactose-bd-like_sf"/>
</dbReference>
<evidence type="ECO:0000256" key="7">
    <source>
        <dbReference type="RuleBase" id="RU361154"/>
    </source>
</evidence>
<dbReference type="PROSITE" id="PS00719">
    <property type="entry name" value="GLYCOSYL_HYDROL_F2_1"/>
    <property type="match status" value="1"/>
</dbReference>
<sequence>MALLTGAACAAVPPSGMEWNNPAIIQVGAEAPRATFTPYPDRAAALRGGPSDRVYSLNGDWKFAWAPNPNERPLDFQGMEFDDSCWGTLPVPSNWQLHGHGIAYNINTGFGFDFSELKAPVEGNEIGSYRHRFDLPKDWDGKEVSLHFGGVGSAFYLWVNGEYVGYSQGSKTPAEFNVSSHLKAGGNLIAAQVFRWSDASLFEDQDTWRLSGIFRGVYLWAADATRIKTYEVKASLSDDFKTGLLEVDATLSGPKGKVAFELLDADDQVVARSDGSSNVFSCEIPGIKPWSAEQPYLYRLLISRLDDTGTVREVIPQNVGFRRVEIKNGRFLVNGRDVLIKGVNRPEHDPRTGQVISRELQLSDMALMKNHNINAIRTAHYPNTPLFYDLCDQYGFYVMDEANLENHGMLKDREHFRPIAEDPLWLEPQLDRVRCMVERDINHPSIVIWSVGNEFFYGPHTMAVYDWIHARDPSRPINSEPGQYRIRDGKADFASRMYMEMPELQSRLASKSEQHVPIILIEYCHAQGNSCGGLKEYWDVFYADNRAQGAFVWDWRDQGIMQPVPEKDRAAYGQDEFAAYGPYFGSPSVPVGNAANMDGLVLSSGAATPGLQALKYVQRYIHVAPVDLSKGEFAIKNWYDFSRADDKQSGSWKITCNGEVVANGELGPLDLGPREEKTVALELPAIRPEPGAVYHILFEFRAKADAIPFVEEGTVLGWDQFELPNSAEAPRKDPAAMPKLEAQLNGDALQIQAAGVALVFNKTNGKLTSYKLAGKELLKAGPQPDFWRALTDNDSGCGLGGWGEHKKLYASHVWKDVAASWKVDTVDIDRSDPKRVVIAVKGSLSVGAQYAMQYTVYGNGEMVVACDFESQKELPALPRFGTEWQLDESFGEIKWFGRGPWPTYADRRFEPVGRYQSTVVDNRVDYHRPQENGNKVDVKWFAVLDKKSTGLAFVGEALSVNAQAYSKAVMQKAQFPWQLKRDGRNYINVDLAQMGVGGDNSWGAIPHEEYLLKDKSYHLEYRVVPIRERSDLNTLL</sequence>
<dbReference type="SMART" id="SM01038">
    <property type="entry name" value="Bgal_small_N"/>
    <property type="match status" value="1"/>
</dbReference>
<dbReference type="Gene3D" id="2.70.98.10">
    <property type="match status" value="1"/>
</dbReference>
<dbReference type="InterPro" id="IPR006103">
    <property type="entry name" value="Glyco_hydro_2_cat"/>
</dbReference>
<dbReference type="InterPro" id="IPR032312">
    <property type="entry name" value="LacZ_4"/>
</dbReference>
<dbReference type="InterPro" id="IPR006104">
    <property type="entry name" value="Glyco_hydro_2_N"/>
</dbReference>
<dbReference type="SUPFAM" id="SSF51445">
    <property type="entry name" value="(Trans)glycosidases"/>
    <property type="match status" value="1"/>
</dbReference>
<evidence type="ECO:0000313" key="9">
    <source>
        <dbReference type="EMBL" id="VGO19202.1"/>
    </source>
</evidence>
<dbReference type="AlphaFoldDB" id="A0A6C2UG60"/>
<evidence type="ECO:0000256" key="2">
    <source>
        <dbReference type="ARBA" id="ARBA00007401"/>
    </source>
</evidence>
<dbReference type="GO" id="GO:0004565">
    <property type="term" value="F:beta-galactosidase activity"/>
    <property type="evidence" value="ECO:0007669"/>
    <property type="project" value="UniProtKB-EC"/>
</dbReference>
<accession>A0A6C2UG60</accession>
<evidence type="ECO:0000256" key="5">
    <source>
        <dbReference type="ARBA" id="ARBA00023295"/>
    </source>
</evidence>
<dbReference type="Pfam" id="PF00703">
    <property type="entry name" value="Glyco_hydro_2"/>
    <property type="match status" value="1"/>
</dbReference>
<dbReference type="Pfam" id="PF02837">
    <property type="entry name" value="Glyco_hydro_2_N"/>
    <property type="match status" value="1"/>
</dbReference>
<dbReference type="InterPro" id="IPR014718">
    <property type="entry name" value="GH-type_carb-bd"/>
</dbReference>
<dbReference type="InterPro" id="IPR006101">
    <property type="entry name" value="Glyco_hydro_2"/>
</dbReference>
<dbReference type="InterPro" id="IPR050347">
    <property type="entry name" value="Bact_Beta-galactosidase"/>
</dbReference>
<feature type="domain" description="Beta galactosidase small chain/" evidence="8">
    <location>
        <begin position="750"/>
        <end position="1024"/>
    </location>
</feature>
<name>A0A6C2UG60_9BACT</name>
<dbReference type="PANTHER" id="PTHR46323">
    <property type="entry name" value="BETA-GALACTOSIDASE"/>
    <property type="match status" value="1"/>
</dbReference>
<evidence type="ECO:0000313" key="10">
    <source>
        <dbReference type="Proteomes" id="UP000346198"/>
    </source>
</evidence>
<dbReference type="Proteomes" id="UP000346198">
    <property type="component" value="Unassembled WGS sequence"/>
</dbReference>
<dbReference type="EC" id="3.2.1.23" evidence="3 7"/>
<dbReference type="InterPro" id="IPR017853">
    <property type="entry name" value="GH"/>
</dbReference>
<dbReference type="InterPro" id="IPR036156">
    <property type="entry name" value="Beta-gal/glucu_dom_sf"/>
</dbReference>
<dbReference type="Pfam" id="PF02929">
    <property type="entry name" value="Bgal_small_N"/>
    <property type="match status" value="1"/>
</dbReference>
<dbReference type="EMBL" id="CAAHFH010000001">
    <property type="protein sequence ID" value="VGO19202.1"/>
    <property type="molecule type" value="Genomic_DNA"/>
</dbReference>
<comment type="similarity">
    <text evidence="2 7">Belongs to the glycosyl hydrolase 2 family.</text>
</comment>
<dbReference type="GO" id="GO:0030246">
    <property type="term" value="F:carbohydrate binding"/>
    <property type="evidence" value="ECO:0007669"/>
    <property type="project" value="InterPro"/>
</dbReference>
<dbReference type="SUPFAM" id="SSF49303">
    <property type="entry name" value="beta-Galactosidase/glucuronidase domain"/>
    <property type="match status" value="2"/>
</dbReference>